<evidence type="ECO:0000259" key="1">
    <source>
        <dbReference type="Pfam" id="PF00534"/>
    </source>
</evidence>
<dbReference type="InterPro" id="IPR001296">
    <property type="entry name" value="Glyco_trans_1"/>
</dbReference>
<comment type="caution">
    <text evidence="2">The sequence shown here is derived from an EMBL/GenBank/DDBJ whole genome shotgun (WGS) entry which is preliminary data.</text>
</comment>
<dbReference type="OrthoDB" id="9800974at2"/>
<dbReference type="Gene3D" id="3.20.20.80">
    <property type="entry name" value="Glycosidases"/>
    <property type="match status" value="1"/>
</dbReference>
<dbReference type="GO" id="GO:0016757">
    <property type="term" value="F:glycosyltransferase activity"/>
    <property type="evidence" value="ECO:0007669"/>
    <property type="project" value="InterPro"/>
</dbReference>
<dbReference type="Proteomes" id="UP000460626">
    <property type="component" value="Unassembled WGS sequence"/>
</dbReference>
<dbReference type="Gene3D" id="3.40.50.2000">
    <property type="entry name" value="Glycogen Phosphorylase B"/>
    <property type="match status" value="2"/>
</dbReference>
<keyword evidence="2" id="KW-0808">Transferase</keyword>
<accession>A0A845A421</accession>
<dbReference type="AlphaFoldDB" id="A0A845A421"/>
<organism evidence="2 3">
    <name type="scientific">Aurantiacibacter arachoides</name>
    <dbReference type="NCBI Taxonomy" id="1850444"/>
    <lineage>
        <taxon>Bacteria</taxon>
        <taxon>Pseudomonadati</taxon>
        <taxon>Pseudomonadota</taxon>
        <taxon>Alphaproteobacteria</taxon>
        <taxon>Sphingomonadales</taxon>
        <taxon>Erythrobacteraceae</taxon>
        <taxon>Aurantiacibacter</taxon>
    </lineage>
</organism>
<proteinExistence type="predicted"/>
<dbReference type="Pfam" id="PF00534">
    <property type="entry name" value="Glycos_transf_1"/>
    <property type="match status" value="1"/>
</dbReference>
<dbReference type="PANTHER" id="PTHR12526">
    <property type="entry name" value="GLYCOSYLTRANSFERASE"/>
    <property type="match status" value="1"/>
</dbReference>
<protein>
    <submittedName>
        <fullName evidence="2">Glycosyltransferase</fullName>
    </submittedName>
</protein>
<evidence type="ECO:0000313" key="3">
    <source>
        <dbReference type="Proteomes" id="UP000460626"/>
    </source>
</evidence>
<dbReference type="CDD" id="cd03801">
    <property type="entry name" value="GT4_PimA-like"/>
    <property type="match status" value="1"/>
</dbReference>
<dbReference type="RefSeq" id="WP_131451738.1">
    <property type="nucleotide sequence ID" value="NZ_WTYH01000001.1"/>
</dbReference>
<dbReference type="EMBL" id="WTYH01000001">
    <property type="protein sequence ID" value="MXO92349.1"/>
    <property type="molecule type" value="Genomic_DNA"/>
</dbReference>
<dbReference type="SUPFAM" id="SSF53756">
    <property type="entry name" value="UDP-Glycosyltransferase/glycogen phosphorylase"/>
    <property type="match status" value="1"/>
</dbReference>
<dbReference type="InterPro" id="IPR017853">
    <property type="entry name" value="GH"/>
</dbReference>
<feature type="domain" description="Glycosyl transferase family 1" evidence="1">
    <location>
        <begin position="181"/>
        <end position="351"/>
    </location>
</feature>
<reference evidence="2 3" key="1">
    <citation type="submission" date="2019-12" db="EMBL/GenBank/DDBJ databases">
        <title>Genomic-based taxomic classification of the family Erythrobacteraceae.</title>
        <authorList>
            <person name="Xu L."/>
        </authorList>
    </citation>
    <scope>NUCLEOTIDE SEQUENCE [LARGE SCALE GENOMIC DNA]</scope>
    <source>
        <strain evidence="2 3">RC4-10-4</strain>
    </source>
</reference>
<dbReference type="SUPFAM" id="SSF51445">
    <property type="entry name" value="(Trans)glycosidases"/>
    <property type="match status" value="1"/>
</dbReference>
<keyword evidence="3" id="KW-1185">Reference proteome</keyword>
<name>A0A845A421_9SPHN</name>
<gene>
    <name evidence="2" type="ORF">GRI62_01850</name>
</gene>
<evidence type="ECO:0000313" key="2">
    <source>
        <dbReference type="EMBL" id="MXO92349.1"/>
    </source>
</evidence>
<dbReference type="PANTHER" id="PTHR12526:SF636">
    <property type="entry name" value="BLL3647 PROTEIN"/>
    <property type="match status" value="1"/>
</dbReference>
<sequence length="756" mass="82211">MTVQGISTAETSRPLRVLFVFAWLVVGGEETEVRLLAGGLDRARFTIDVVACFRKPGMPEQTHEQLRAAGVRVDTTPYHLDFEATVAYLAAIVPGYDVVVSCQNVADIYPALERLHLRPPLIEHGGLVSEALAGPKHFTNRYVGVCETIRAAAASRMGDRAHHALAIPSMVDLAAFRPEVREATRAALGIAPDRVLIGWVGRLDAKKRVEDFIAAAAIVARTHAQADFAVIGGPDAFMPHYADQLVAQAEALGLGTRLRFTGDRKDIPDLLAALDVFVWLSRGEGMPHVIAEAGAARLPVIATPDNGALEQIADGVSGVFVPHEDPAAVAATMVALIDDPARRRALGEALRAKVERDYATAAVLPQWDRLLREVAAERQRPAPTPPLFASPVLGGFECSSHRRVGDGARRDMIALTDHDRQAEGDYRLAATLGMTTLRDGLRWHLIEATPGRFDWDSAERQIAASASTGTRVIWDLLHYGTPDWVDIWDARFRDRFVSFALAAADRLASALPGPLYLCPINEISFFSWGGGDAGYLNPFARGRGHELKVQLAGAAIAATRAIRARHPDTRFFTAEPLINILCDPARPHDAPHAEGHRLSQFQAFDMLAGTCWPQLGGAADTLDVVGVNFYHNNQWIHGGPPLDWRDPACRSLSSLLAEVYARYGRPIFIAETGIEADERPAWIAHVAREAAIARDLGVPLEGVCLYPVLGHIGWDDDRYCPNGPIDHAPDGTRIIHPPSRQALQDLSAVFRDGSAT</sequence>